<comment type="caution">
    <text evidence="1">The sequence shown here is derived from an EMBL/GenBank/DDBJ whole genome shotgun (WGS) entry which is preliminary data.</text>
</comment>
<keyword evidence="2" id="KW-1185">Reference proteome</keyword>
<dbReference type="EMBL" id="JASJUT010000001">
    <property type="protein sequence ID" value="MDK2593471.1"/>
    <property type="molecule type" value="Genomic_DNA"/>
</dbReference>
<sequence>MTINYIKGLLISLFFFISQPLKSDELPASSLNLSVDSVSIYALLSNPLKYHNKKVQFVGFLNIEHEGNAVYANKLDFDQMITKNSIWVDIASKRGERFNEQYVLIEGTFKADEQGHFGLFSGAIEDVVRLQLHKNRKQLEAELKAPYNH</sequence>
<dbReference type="RefSeq" id="WP_284135940.1">
    <property type="nucleotide sequence ID" value="NZ_JASJUT010000001.1"/>
</dbReference>
<proteinExistence type="predicted"/>
<evidence type="ECO:0000313" key="1">
    <source>
        <dbReference type="EMBL" id="MDK2593471.1"/>
    </source>
</evidence>
<gene>
    <name evidence="1" type="ORF">QNM18_00135</name>
</gene>
<organism evidence="1 2">
    <name type="scientific">Pseudoalteromonas obscura</name>
    <dbReference type="NCBI Taxonomy" id="3048491"/>
    <lineage>
        <taxon>Bacteria</taxon>
        <taxon>Pseudomonadati</taxon>
        <taxon>Pseudomonadota</taxon>
        <taxon>Gammaproteobacteria</taxon>
        <taxon>Alteromonadales</taxon>
        <taxon>Pseudoalteromonadaceae</taxon>
        <taxon>Pseudoalteromonas</taxon>
    </lineage>
</organism>
<accession>A0ABT7EDW4</accession>
<name>A0ABT7EDW4_9GAMM</name>
<reference evidence="1 2" key="1">
    <citation type="submission" date="2023-05" db="EMBL/GenBank/DDBJ databases">
        <title>Pseudoalteromonas ardens sp. nov., Pseudoalteromonas obscura sp. nov., and Pseudoalteromonas umbrosa sp. nov., isolated from the coral Montipora capitata.</title>
        <authorList>
            <person name="Thomas E.M."/>
            <person name="Smith E.M."/>
            <person name="Papke E."/>
            <person name="Shlafstein M.D."/>
            <person name="Oline D.K."/>
            <person name="Videau P."/>
            <person name="Saw J.H."/>
            <person name="Strangman W.K."/>
            <person name="Ushijima B."/>
        </authorList>
    </citation>
    <scope>NUCLEOTIDE SEQUENCE [LARGE SCALE GENOMIC DNA]</scope>
    <source>
        <strain evidence="1 2">P94</strain>
    </source>
</reference>
<protein>
    <submittedName>
        <fullName evidence="1">Uncharacterized protein</fullName>
    </submittedName>
</protein>
<evidence type="ECO:0000313" key="2">
    <source>
        <dbReference type="Proteomes" id="UP001231915"/>
    </source>
</evidence>
<dbReference type="Proteomes" id="UP001231915">
    <property type="component" value="Unassembled WGS sequence"/>
</dbReference>